<dbReference type="EMBL" id="AHEA01000021">
    <property type="protein sequence ID" value="EJQ79908.1"/>
    <property type="molecule type" value="Genomic_DNA"/>
</dbReference>
<keyword evidence="1" id="KW-1133">Transmembrane helix</keyword>
<dbReference type="HOGENOM" id="CLU_2327919_0_0_9"/>
<evidence type="ECO:0000313" key="2">
    <source>
        <dbReference type="EMBL" id="EJQ79908.1"/>
    </source>
</evidence>
<accession>J8AE54</accession>
<dbReference type="Proteomes" id="UP000006977">
    <property type="component" value="Unassembled WGS sequence"/>
</dbReference>
<keyword evidence="1" id="KW-0472">Membrane</keyword>
<dbReference type="PATRIC" id="fig|1053206.3.peg.2525"/>
<organism evidence="2 3">
    <name type="scientific">Bacillus cereus HuA4-10</name>
    <dbReference type="NCBI Taxonomy" id="1053206"/>
    <lineage>
        <taxon>Bacteria</taxon>
        <taxon>Bacillati</taxon>
        <taxon>Bacillota</taxon>
        <taxon>Bacilli</taxon>
        <taxon>Bacillales</taxon>
        <taxon>Bacillaceae</taxon>
        <taxon>Bacillus</taxon>
        <taxon>Bacillus cereus group</taxon>
    </lineage>
</organism>
<protein>
    <submittedName>
        <fullName evidence="2">Macrolide export ATP-binding/permease MacB</fullName>
    </submittedName>
</protein>
<evidence type="ECO:0000313" key="3">
    <source>
        <dbReference type="Proteomes" id="UP000006977"/>
    </source>
</evidence>
<keyword evidence="2" id="KW-0547">Nucleotide-binding</keyword>
<proteinExistence type="predicted"/>
<name>J8AE54_BACCE</name>
<dbReference type="GO" id="GO:0005524">
    <property type="term" value="F:ATP binding"/>
    <property type="evidence" value="ECO:0007669"/>
    <property type="project" value="UniProtKB-KW"/>
</dbReference>
<feature type="transmembrane region" description="Helical" evidence="1">
    <location>
        <begin position="55"/>
        <end position="81"/>
    </location>
</feature>
<keyword evidence="2" id="KW-0067">ATP-binding</keyword>
<gene>
    <name evidence="2" type="ORF">IGC_02479</name>
</gene>
<dbReference type="AlphaFoldDB" id="J8AE54"/>
<evidence type="ECO:0000256" key="1">
    <source>
        <dbReference type="SAM" id="Phobius"/>
    </source>
</evidence>
<sequence length="98" mass="10843">MKLHSRDDRESVGKEAVARINEIKSPKFEHKFKAPEDGNEFMGDLDESTNMMKMVFGGIAGISLLVGGIGVMNIMLAFGILPANKAEKLDPIECLRYE</sequence>
<reference evidence="2 3" key="1">
    <citation type="submission" date="2012-04" db="EMBL/GenBank/DDBJ databases">
        <title>The Genome Sequence of Bacillus cereus HuA4-10.</title>
        <authorList>
            <consortium name="The Broad Institute Genome Sequencing Platform"/>
            <consortium name="The Broad Institute Genome Sequencing Center for Infectious Disease"/>
            <person name="Feldgarden M."/>
            <person name="Van der Auwera G.A."/>
            <person name="Mahillon J."/>
            <person name="Duprez V."/>
            <person name="Timmery S."/>
            <person name="Mattelet C."/>
            <person name="Dierick K."/>
            <person name="Sun M."/>
            <person name="Yu Z."/>
            <person name="Zhu L."/>
            <person name="Hu X."/>
            <person name="Shank E.B."/>
            <person name="Swiecicka I."/>
            <person name="Hansen B.M."/>
            <person name="Andrup L."/>
            <person name="Young S.K."/>
            <person name="Zeng Q."/>
            <person name="Gargeya S."/>
            <person name="Fitzgerald M."/>
            <person name="Haas B."/>
            <person name="Abouelleil A."/>
            <person name="Alvarado L."/>
            <person name="Arachchi H.M."/>
            <person name="Berlin A."/>
            <person name="Chapman S.B."/>
            <person name="Goldberg J."/>
            <person name="Griggs A."/>
            <person name="Gujja S."/>
            <person name="Hansen M."/>
            <person name="Howarth C."/>
            <person name="Imamovic A."/>
            <person name="Larimer J."/>
            <person name="McCowen C."/>
            <person name="Montmayeur A."/>
            <person name="Murphy C."/>
            <person name="Neiman D."/>
            <person name="Pearson M."/>
            <person name="Priest M."/>
            <person name="Roberts A."/>
            <person name="Saif S."/>
            <person name="Shea T."/>
            <person name="Sisk P."/>
            <person name="Sykes S."/>
            <person name="Wortman J."/>
            <person name="Nusbaum C."/>
            <person name="Birren B."/>
        </authorList>
    </citation>
    <scope>NUCLEOTIDE SEQUENCE [LARGE SCALE GENOMIC DNA]</scope>
    <source>
        <strain evidence="2 3">HuA4-10</strain>
    </source>
</reference>
<comment type="caution">
    <text evidence="2">The sequence shown here is derived from an EMBL/GenBank/DDBJ whole genome shotgun (WGS) entry which is preliminary data.</text>
</comment>
<keyword evidence="1" id="KW-0812">Transmembrane</keyword>